<evidence type="ECO:0000313" key="3">
    <source>
        <dbReference type="Proteomes" id="UP000588098"/>
    </source>
</evidence>
<name>A0A7W9QGI1_9ACTN</name>
<feature type="region of interest" description="Disordered" evidence="1">
    <location>
        <begin position="23"/>
        <end position="45"/>
    </location>
</feature>
<dbReference type="AlphaFoldDB" id="A0A7W9QGI1"/>
<sequence>MATVGEARDPPAAQACARGGGTAVLGERSSHHPARFSGSRTGSIGTAVRSAQATRGMARIACIV</sequence>
<proteinExistence type="predicted"/>
<accession>A0A7W9QGI1</accession>
<reference evidence="2 3" key="1">
    <citation type="submission" date="2020-08" db="EMBL/GenBank/DDBJ databases">
        <title>Genomic Encyclopedia of Type Strains, Phase III (KMG-III): the genomes of soil and plant-associated and newly described type strains.</title>
        <authorList>
            <person name="Whitman W."/>
        </authorList>
    </citation>
    <scope>NUCLEOTIDE SEQUENCE [LARGE SCALE GENOMIC DNA]</scope>
    <source>
        <strain evidence="2 3">CECT 8305</strain>
    </source>
</reference>
<organism evidence="2 3">
    <name type="scientific">Streptomyces zagrosensis</name>
    <dbReference type="NCBI Taxonomy" id="1042984"/>
    <lineage>
        <taxon>Bacteria</taxon>
        <taxon>Bacillati</taxon>
        <taxon>Actinomycetota</taxon>
        <taxon>Actinomycetes</taxon>
        <taxon>Kitasatosporales</taxon>
        <taxon>Streptomycetaceae</taxon>
        <taxon>Streptomyces</taxon>
    </lineage>
</organism>
<keyword evidence="3" id="KW-1185">Reference proteome</keyword>
<comment type="caution">
    <text evidence="2">The sequence shown here is derived from an EMBL/GenBank/DDBJ whole genome shotgun (WGS) entry which is preliminary data.</text>
</comment>
<evidence type="ECO:0000313" key="2">
    <source>
        <dbReference type="EMBL" id="MBB5939851.1"/>
    </source>
</evidence>
<gene>
    <name evidence="2" type="ORF">FHS42_006947</name>
</gene>
<protein>
    <submittedName>
        <fullName evidence="2">Uncharacterized protein</fullName>
    </submittedName>
</protein>
<evidence type="ECO:0000256" key="1">
    <source>
        <dbReference type="SAM" id="MobiDB-lite"/>
    </source>
</evidence>
<dbReference type="EMBL" id="JACHJL010000028">
    <property type="protein sequence ID" value="MBB5939851.1"/>
    <property type="molecule type" value="Genomic_DNA"/>
</dbReference>
<dbReference type="Proteomes" id="UP000588098">
    <property type="component" value="Unassembled WGS sequence"/>
</dbReference>